<protein>
    <submittedName>
        <fullName evidence="10">MFS transporter</fullName>
    </submittedName>
</protein>
<dbReference type="Gene3D" id="1.20.1250.20">
    <property type="entry name" value="MFS general substrate transporter like domains"/>
    <property type="match status" value="1"/>
</dbReference>
<dbReference type="Pfam" id="PF07690">
    <property type="entry name" value="MFS_1"/>
    <property type="match status" value="1"/>
</dbReference>
<evidence type="ECO:0000256" key="7">
    <source>
        <dbReference type="ARBA" id="ARBA00023136"/>
    </source>
</evidence>
<accession>A0A9W5U245</accession>
<feature type="transmembrane region" description="Helical" evidence="8">
    <location>
        <begin position="260"/>
        <end position="278"/>
    </location>
</feature>
<proteinExistence type="inferred from homology"/>
<feature type="transmembrane region" description="Helical" evidence="8">
    <location>
        <begin position="343"/>
        <end position="365"/>
    </location>
</feature>
<evidence type="ECO:0000313" key="10">
    <source>
        <dbReference type="EMBL" id="GGB60120.1"/>
    </source>
</evidence>
<keyword evidence="7 8" id="KW-0472">Membrane</keyword>
<keyword evidence="5 8" id="KW-0812">Transmembrane</keyword>
<comment type="subcellular location">
    <subcellularLocation>
        <location evidence="1">Cell membrane</location>
        <topology evidence="1">Multi-pass membrane protein</topology>
    </subcellularLocation>
</comment>
<evidence type="ECO:0000256" key="5">
    <source>
        <dbReference type="ARBA" id="ARBA00022692"/>
    </source>
</evidence>
<comment type="similarity">
    <text evidence="2">Belongs to the major facilitator superfamily.</text>
</comment>
<dbReference type="AlphaFoldDB" id="A0A9W5U245"/>
<feature type="transmembrane region" description="Helical" evidence="8">
    <location>
        <begin position="81"/>
        <end position="97"/>
    </location>
</feature>
<reference evidence="10" key="2">
    <citation type="submission" date="2020-09" db="EMBL/GenBank/DDBJ databases">
        <authorList>
            <person name="Sun Q."/>
            <person name="Zhou Y."/>
        </authorList>
    </citation>
    <scope>NUCLEOTIDE SEQUENCE</scope>
    <source>
        <strain evidence="10">CGMCC 1.15454</strain>
    </source>
</reference>
<evidence type="ECO:0000259" key="9">
    <source>
        <dbReference type="PROSITE" id="PS50850"/>
    </source>
</evidence>
<evidence type="ECO:0000256" key="4">
    <source>
        <dbReference type="ARBA" id="ARBA00022475"/>
    </source>
</evidence>
<dbReference type="Proteomes" id="UP000621492">
    <property type="component" value="Unassembled WGS sequence"/>
</dbReference>
<dbReference type="CDD" id="cd17324">
    <property type="entry name" value="MFS_NepI_like"/>
    <property type="match status" value="1"/>
</dbReference>
<feature type="transmembrane region" description="Helical" evidence="8">
    <location>
        <begin position="171"/>
        <end position="190"/>
    </location>
</feature>
<name>A0A9W5U245_9BACI</name>
<feature type="transmembrane region" description="Helical" evidence="8">
    <location>
        <begin position="12"/>
        <end position="34"/>
    </location>
</feature>
<feature type="transmembrane region" description="Helical" evidence="8">
    <location>
        <begin position="140"/>
        <end position="159"/>
    </location>
</feature>
<feature type="transmembrane region" description="Helical" evidence="8">
    <location>
        <begin position="307"/>
        <end position="331"/>
    </location>
</feature>
<keyword evidence="11" id="KW-1185">Reference proteome</keyword>
<reference evidence="10" key="1">
    <citation type="journal article" date="2014" name="Int. J. Syst. Evol. Microbiol.">
        <title>Complete genome sequence of Corynebacterium casei LMG S-19264T (=DSM 44701T), isolated from a smear-ripened cheese.</title>
        <authorList>
            <consortium name="US DOE Joint Genome Institute (JGI-PGF)"/>
            <person name="Walter F."/>
            <person name="Albersmeier A."/>
            <person name="Kalinowski J."/>
            <person name="Ruckert C."/>
        </authorList>
    </citation>
    <scope>NUCLEOTIDE SEQUENCE</scope>
    <source>
        <strain evidence="10">CGMCC 1.15454</strain>
    </source>
</reference>
<comment type="caution">
    <text evidence="10">The sequence shown here is derived from an EMBL/GenBank/DDBJ whole genome shotgun (WGS) entry which is preliminary data.</text>
</comment>
<feature type="transmembrane region" description="Helical" evidence="8">
    <location>
        <begin position="103"/>
        <end position="128"/>
    </location>
</feature>
<dbReference type="EMBL" id="BMJD01000058">
    <property type="protein sequence ID" value="GGB60120.1"/>
    <property type="molecule type" value="Genomic_DNA"/>
</dbReference>
<feature type="transmembrane region" description="Helical" evidence="8">
    <location>
        <begin position="371"/>
        <end position="390"/>
    </location>
</feature>
<dbReference type="GO" id="GO:0005886">
    <property type="term" value="C:plasma membrane"/>
    <property type="evidence" value="ECO:0007669"/>
    <property type="project" value="UniProtKB-SubCell"/>
</dbReference>
<dbReference type="PANTHER" id="PTHR43271">
    <property type="entry name" value="BLL2771 PROTEIN"/>
    <property type="match status" value="1"/>
</dbReference>
<evidence type="ECO:0000256" key="3">
    <source>
        <dbReference type="ARBA" id="ARBA00022448"/>
    </source>
</evidence>
<evidence type="ECO:0000313" key="11">
    <source>
        <dbReference type="Proteomes" id="UP000621492"/>
    </source>
</evidence>
<feature type="domain" description="Major facilitator superfamily (MFS) profile" evidence="9">
    <location>
        <begin position="16"/>
        <end position="395"/>
    </location>
</feature>
<evidence type="ECO:0000256" key="6">
    <source>
        <dbReference type="ARBA" id="ARBA00022989"/>
    </source>
</evidence>
<dbReference type="PANTHER" id="PTHR43271:SF1">
    <property type="entry name" value="INNER MEMBRANE TRANSPORT PROTEIN YNFM"/>
    <property type="match status" value="1"/>
</dbReference>
<feature type="transmembrane region" description="Helical" evidence="8">
    <location>
        <begin position="54"/>
        <end position="74"/>
    </location>
</feature>
<dbReference type="InterPro" id="IPR020846">
    <property type="entry name" value="MFS_dom"/>
</dbReference>
<dbReference type="GO" id="GO:0022857">
    <property type="term" value="F:transmembrane transporter activity"/>
    <property type="evidence" value="ECO:0007669"/>
    <property type="project" value="InterPro"/>
</dbReference>
<evidence type="ECO:0000256" key="1">
    <source>
        <dbReference type="ARBA" id="ARBA00004651"/>
    </source>
</evidence>
<dbReference type="PROSITE" id="PS50850">
    <property type="entry name" value="MFS"/>
    <property type="match status" value="1"/>
</dbReference>
<sequence length="399" mass="43253">MPQRTYTIKDSYFWKITVSLALASFFVFASMYAVQPLLPVFVDAFGVSVSTSSLSLSLTIIGLIVGLIVLGFLSDRSGRTIFIKFSLIGSVIPFFLIPLTHSFILLLFLRLLQGFALAGLPAASLAYLNEEIDKRSVGVATALYISSNALGGMVGRVLTGFITDHYSWETAFYFLAVAGLVILLAVFMLLPKSRFFEPSNLSFSRDIEAFLFHLKNPSLLLVFGLGIVLQFSFTGIWTYLPFHLQGEPFSLSLQAVSNMFFAYGLGVVGSPLAGWLAGNLGLRRIRIFGILTLAVGLFLTLSNSVVVIVIGLCVACLGFFTAHSLTAASVTEQATHHKGSASSLYLVAYYIGVALGSSALGPVWLHTGWKGLVLLTGILPVVYLIFVMVVQSRPRKTAE</sequence>
<dbReference type="InterPro" id="IPR036259">
    <property type="entry name" value="MFS_trans_sf"/>
</dbReference>
<keyword evidence="6 8" id="KW-1133">Transmembrane helix</keyword>
<gene>
    <name evidence="10" type="ORF">GCM10011409_41900</name>
</gene>
<organism evidence="10 11">
    <name type="scientific">Lentibacillus populi</name>
    <dbReference type="NCBI Taxonomy" id="1827502"/>
    <lineage>
        <taxon>Bacteria</taxon>
        <taxon>Bacillati</taxon>
        <taxon>Bacillota</taxon>
        <taxon>Bacilli</taxon>
        <taxon>Bacillales</taxon>
        <taxon>Bacillaceae</taxon>
        <taxon>Lentibacillus</taxon>
    </lineage>
</organism>
<dbReference type="InterPro" id="IPR011701">
    <property type="entry name" value="MFS"/>
</dbReference>
<keyword evidence="4" id="KW-1003">Cell membrane</keyword>
<evidence type="ECO:0000256" key="2">
    <source>
        <dbReference type="ARBA" id="ARBA00008335"/>
    </source>
</evidence>
<feature type="transmembrane region" description="Helical" evidence="8">
    <location>
        <begin position="219"/>
        <end position="240"/>
    </location>
</feature>
<dbReference type="SUPFAM" id="SSF103473">
    <property type="entry name" value="MFS general substrate transporter"/>
    <property type="match status" value="1"/>
</dbReference>
<keyword evidence="3" id="KW-0813">Transport</keyword>
<evidence type="ECO:0000256" key="8">
    <source>
        <dbReference type="SAM" id="Phobius"/>
    </source>
</evidence>
<dbReference type="RefSeq" id="WP_088052915.1">
    <property type="nucleotide sequence ID" value="NZ_BMJD01000058.1"/>
</dbReference>
<feature type="transmembrane region" description="Helical" evidence="8">
    <location>
        <begin position="285"/>
        <end position="301"/>
    </location>
</feature>